<dbReference type="Proteomes" id="UP001165190">
    <property type="component" value="Unassembled WGS sequence"/>
</dbReference>
<proteinExistence type="predicted"/>
<keyword evidence="1" id="KW-0694">RNA-binding</keyword>
<dbReference type="AlphaFoldDB" id="A0A9W7MFM0"/>
<evidence type="ECO:0000313" key="5">
    <source>
        <dbReference type="Proteomes" id="UP001165190"/>
    </source>
</evidence>
<feature type="domain" description="RRM" evidence="3">
    <location>
        <begin position="28"/>
        <end position="108"/>
    </location>
</feature>
<dbReference type="PANTHER" id="PTHR48034">
    <property type="entry name" value="TRANSFORMER-2 SEX-DETERMINING PROTEIN-RELATED"/>
    <property type="match status" value="1"/>
</dbReference>
<dbReference type="InterPro" id="IPR035979">
    <property type="entry name" value="RBD_domain_sf"/>
</dbReference>
<dbReference type="SMART" id="SM00360">
    <property type="entry name" value="RRM"/>
    <property type="match status" value="1"/>
</dbReference>
<sequence>MENGAGRSRAARSGAARGGVNHRHRQGVSVFIDNISRRIHRSALGVAFSGYGRVTDVFIAYKNKKRSHKPTTFAFIRFRNLADAKRAIAEGNGRRLDGFTIRIFMAYSKPPRNYEDLNQAKVKPSRFESKSRATNPFKLRDLRTYKEALLSYKGHPSNSGWQKGDSFSKVSDRSSAEKNVETCADGDRMVEVKLVSEYPPVIKEAMVDRSIQFRKELASWIHQSVVGRLKNMYNAEFVQDALRAEGFRVNVCPWEENMVVIRLSNAQERKTLWETRRELLRTWFDELELLEGFDGKHFSKCWVVLSNVPLQIWNSDFFFGLCNQWGVVIQIDDETKQLQRFDRARILVKTTSMSRIPDRVSVLFNGVIHQLVIKTEEFEEERVFIDGRRPGEEWEAVDADASFHVQDVCIGVEKGGNSRRNGCDSTSNDCVGAPSPRFATDDILCDSRREVYGARDQYSGSNLHEVEIISDANPPLNLGSGGRHVFDQRLEFGPAVSNGSQLHSVEIGLVVADKDNGEPLPSNFHPGISGPHAGSDKSKLGPTPPRNKSKLHK</sequence>
<evidence type="ECO:0000313" key="4">
    <source>
        <dbReference type="EMBL" id="GMI98329.1"/>
    </source>
</evidence>
<dbReference type="InterPro" id="IPR050441">
    <property type="entry name" value="RBM"/>
</dbReference>
<evidence type="ECO:0000259" key="3">
    <source>
        <dbReference type="PROSITE" id="PS50102"/>
    </source>
</evidence>
<dbReference type="PROSITE" id="PS50102">
    <property type="entry name" value="RRM"/>
    <property type="match status" value="1"/>
</dbReference>
<reference evidence="4" key="1">
    <citation type="submission" date="2023-05" db="EMBL/GenBank/DDBJ databases">
        <title>Genome and transcriptome analyses reveal genes involved in the formation of fine ridges on petal epidermal cells in Hibiscus trionum.</title>
        <authorList>
            <person name="Koshimizu S."/>
            <person name="Masuda S."/>
            <person name="Ishii T."/>
            <person name="Shirasu K."/>
            <person name="Hoshino A."/>
            <person name="Arita M."/>
        </authorList>
    </citation>
    <scope>NUCLEOTIDE SEQUENCE</scope>
    <source>
        <strain evidence="4">Hamamatsu line</strain>
    </source>
</reference>
<evidence type="ECO:0000256" key="2">
    <source>
        <dbReference type="SAM" id="MobiDB-lite"/>
    </source>
</evidence>
<organism evidence="4 5">
    <name type="scientific">Hibiscus trionum</name>
    <name type="common">Flower of an hour</name>
    <dbReference type="NCBI Taxonomy" id="183268"/>
    <lineage>
        <taxon>Eukaryota</taxon>
        <taxon>Viridiplantae</taxon>
        <taxon>Streptophyta</taxon>
        <taxon>Embryophyta</taxon>
        <taxon>Tracheophyta</taxon>
        <taxon>Spermatophyta</taxon>
        <taxon>Magnoliopsida</taxon>
        <taxon>eudicotyledons</taxon>
        <taxon>Gunneridae</taxon>
        <taxon>Pentapetalae</taxon>
        <taxon>rosids</taxon>
        <taxon>malvids</taxon>
        <taxon>Malvales</taxon>
        <taxon>Malvaceae</taxon>
        <taxon>Malvoideae</taxon>
        <taxon>Hibiscus</taxon>
    </lineage>
</organism>
<feature type="compositionally biased region" description="Low complexity" evidence="2">
    <location>
        <begin position="1"/>
        <end position="19"/>
    </location>
</feature>
<name>A0A9W7MFM0_HIBTR</name>
<gene>
    <name evidence="4" type="ORF">HRI_003502200</name>
</gene>
<feature type="region of interest" description="Disordered" evidence="2">
    <location>
        <begin position="1"/>
        <end position="22"/>
    </location>
</feature>
<dbReference type="OrthoDB" id="1722780at2759"/>
<dbReference type="SUPFAM" id="SSF54928">
    <property type="entry name" value="RNA-binding domain, RBD"/>
    <property type="match status" value="1"/>
</dbReference>
<dbReference type="InterPro" id="IPR012677">
    <property type="entry name" value="Nucleotide-bd_a/b_plait_sf"/>
</dbReference>
<protein>
    <recommendedName>
        <fullName evidence="3">RRM domain-containing protein</fullName>
    </recommendedName>
</protein>
<dbReference type="Pfam" id="PF00076">
    <property type="entry name" value="RRM_1"/>
    <property type="match status" value="1"/>
</dbReference>
<dbReference type="CDD" id="cd00590">
    <property type="entry name" value="RRM_SF"/>
    <property type="match status" value="1"/>
</dbReference>
<keyword evidence="5" id="KW-1185">Reference proteome</keyword>
<comment type="caution">
    <text evidence="4">The sequence shown here is derived from an EMBL/GenBank/DDBJ whole genome shotgun (WGS) entry which is preliminary data.</text>
</comment>
<accession>A0A9W7MFM0</accession>
<dbReference type="EMBL" id="BSYR01000031">
    <property type="protein sequence ID" value="GMI98329.1"/>
    <property type="molecule type" value="Genomic_DNA"/>
</dbReference>
<dbReference type="Gene3D" id="3.30.70.330">
    <property type="match status" value="1"/>
</dbReference>
<evidence type="ECO:0000256" key="1">
    <source>
        <dbReference type="PROSITE-ProRule" id="PRU00176"/>
    </source>
</evidence>
<dbReference type="InterPro" id="IPR000504">
    <property type="entry name" value="RRM_dom"/>
</dbReference>
<dbReference type="GO" id="GO:0003723">
    <property type="term" value="F:RNA binding"/>
    <property type="evidence" value="ECO:0007669"/>
    <property type="project" value="UniProtKB-UniRule"/>
</dbReference>
<feature type="region of interest" description="Disordered" evidence="2">
    <location>
        <begin position="517"/>
        <end position="553"/>
    </location>
</feature>